<comment type="function">
    <text evidence="9">Catalyzes the reduction of the glycolytic intermediate dihydroxyacetone phosphate (DHAP) to sn-glycerol 3-phosphate (G3P), the key precursor for phospholipid synthesis.</text>
</comment>
<dbReference type="SUPFAM" id="SSF51735">
    <property type="entry name" value="NAD(P)-binding Rossmann-fold domains"/>
    <property type="match status" value="1"/>
</dbReference>
<evidence type="ECO:0000256" key="3">
    <source>
        <dbReference type="ARBA" id="ARBA00022857"/>
    </source>
</evidence>
<evidence type="ECO:0000256" key="4">
    <source>
        <dbReference type="ARBA" id="ARBA00023002"/>
    </source>
</evidence>
<dbReference type="PANTHER" id="PTHR11728:SF1">
    <property type="entry name" value="GLYCEROL-3-PHOSPHATE DEHYDROGENASE [NAD(+)] 2, CHLOROPLASTIC"/>
    <property type="match status" value="1"/>
</dbReference>
<feature type="binding site" evidence="9">
    <location>
        <position position="256"/>
    </location>
    <ligand>
        <name>NADPH</name>
        <dbReference type="ChEBI" id="CHEBI:57783"/>
    </ligand>
</feature>
<keyword evidence="4 9" id="KW-0560">Oxidoreductase</keyword>
<feature type="binding site" evidence="9">
    <location>
        <position position="49"/>
    </location>
    <ligand>
        <name>NADPH</name>
        <dbReference type="ChEBI" id="CHEBI:57783"/>
    </ligand>
</feature>
<dbReference type="InterPro" id="IPR006109">
    <property type="entry name" value="G3P_DH_NAD-dep_C"/>
</dbReference>
<evidence type="ECO:0000256" key="7">
    <source>
        <dbReference type="ARBA" id="ARBA00023209"/>
    </source>
</evidence>
<comment type="pathway">
    <text evidence="9">Membrane lipid metabolism; glycerophospholipid metabolism.</text>
</comment>
<dbReference type="Pfam" id="PF01210">
    <property type="entry name" value="NAD_Gly3P_dh_N"/>
    <property type="match status" value="1"/>
</dbReference>
<reference evidence="14 15" key="1">
    <citation type="submission" date="2022-11" db="EMBL/GenBank/DDBJ databases">
        <title>Study of microbial diversity in lake waters.</title>
        <authorList>
            <person name="Zhang J."/>
        </authorList>
    </citation>
    <scope>NUCLEOTIDE SEQUENCE [LARGE SCALE GENOMIC DNA]</scope>
    <source>
        <strain evidence="14 15">DT12</strain>
    </source>
</reference>
<keyword evidence="8 9" id="KW-1208">Phospholipid metabolism</keyword>
<feature type="binding site" evidence="9">
    <location>
        <position position="12"/>
    </location>
    <ligand>
        <name>NADPH</name>
        <dbReference type="ChEBI" id="CHEBI:57783"/>
    </ligand>
</feature>
<feature type="binding site" evidence="9">
    <location>
        <position position="257"/>
    </location>
    <ligand>
        <name>sn-glycerol 3-phosphate</name>
        <dbReference type="ChEBI" id="CHEBI:57597"/>
    </ligand>
</feature>
<dbReference type="GO" id="GO:0047952">
    <property type="term" value="F:glycerol-3-phosphate dehydrogenase [NAD(P)+] activity"/>
    <property type="evidence" value="ECO:0007669"/>
    <property type="project" value="UniProtKB-EC"/>
</dbReference>
<feature type="binding site" evidence="9">
    <location>
        <position position="256"/>
    </location>
    <ligand>
        <name>sn-glycerol 3-phosphate</name>
        <dbReference type="ChEBI" id="CHEBI:57597"/>
    </ligand>
</feature>
<keyword evidence="6 9" id="KW-0443">Lipid metabolism</keyword>
<evidence type="ECO:0000256" key="9">
    <source>
        <dbReference type="HAMAP-Rule" id="MF_00394"/>
    </source>
</evidence>
<comment type="subcellular location">
    <subcellularLocation>
        <location evidence="9">Cytoplasm</location>
    </subcellularLocation>
</comment>
<feature type="binding site" evidence="9">
    <location>
        <position position="280"/>
    </location>
    <ligand>
        <name>NADPH</name>
        <dbReference type="ChEBI" id="CHEBI:57783"/>
    </ligand>
</feature>
<keyword evidence="2 9" id="KW-0444">Lipid biosynthesis</keyword>
<keyword evidence="5 9" id="KW-0520">NAD</keyword>
<dbReference type="InterPro" id="IPR036291">
    <property type="entry name" value="NAD(P)-bd_dom_sf"/>
</dbReference>
<keyword evidence="7 9" id="KW-0594">Phospholipid biosynthesis</keyword>
<dbReference type="PRINTS" id="PR00077">
    <property type="entry name" value="GPDHDRGNASE"/>
</dbReference>
<evidence type="ECO:0000256" key="8">
    <source>
        <dbReference type="ARBA" id="ARBA00023264"/>
    </source>
</evidence>
<feature type="binding site" evidence="9">
    <location>
        <position position="106"/>
    </location>
    <ligand>
        <name>NADPH</name>
        <dbReference type="ChEBI" id="CHEBI:57783"/>
    </ligand>
</feature>
<dbReference type="PROSITE" id="PS00957">
    <property type="entry name" value="NAD_G3PDH"/>
    <property type="match status" value="1"/>
</dbReference>
<feature type="binding site" evidence="9">
    <location>
        <position position="32"/>
    </location>
    <ligand>
        <name>NADPH</name>
        <dbReference type="ChEBI" id="CHEBI:57783"/>
    </ligand>
</feature>
<comment type="catalytic activity">
    <reaction evidence="9">
        <text>sn-glycerol 3-phosphate + NAD(+) = dihydroxyacetone phosphate + NADH + H(+)</text>
        <dbReference type="Rhea" id="RHEA:11092"/>
        <dbReference type="ChEBI" id="CHEBI:15378"/>
        <dbReference type="ChEBI" id="CHEBI:57540"/>
        <dbReference type="ChEBI" id="CHEBI:57597"/>
        <dbReference type="ChEBI" id="CHEBI:57642"/>
        <dbReference type="ChEBI" id="CHEBI:57945"/>
        <dbReference type="EC" id="1.1.1.94"/>
    </reaction>
</comment>
<keyword evidence="3 9" id="KW-0521">NADP</keyword>
<feature type="binding site" evidence="9">
    <location>
        <position position="282"/>
    </location>
    <ligand>
        <name>NADPH</name>
        <dbReference type="ChEBI" id="CHEBI:57783"/>
    </ligand>
</feature>
<evidence type="ECO:0000256" key="5">
    <source>
        <dbReference type="ARBA" id="ARBA00023027"/>
    </source>
</evidence>
<organism evidence="14 15">
    <name type="scientific">Tumebacillus lacus</name>
    <dbReference type="NCBI Taxonomy" id="2995335"/>
    <lineage>
        <taxon>Bacteria</taxon>
        <taxon>Bacillati</taxon>
        <taxon>Bacillota</taxon>
        <taxon>Bacilli</taxon>
        <taxon>Bacillales</taxon>
        <taxon>Alicyclobacillaceae</taxon>
        <taxon>Tumebacillus</taxon>
    </lineage>
</organism>
<dbReference type="HAMAP" id="MF_00394">
    <property type="entry name" value="NAD_Glyc3P_dehydrog"/>
    <property type="match status" value="1"/>
</dbReference>
<dbReference type="InterPro" id="IPR008927">
    <property type="entry name" value="6-PGluconate_DH-like_C_sf"/>
</dbReference>
<dbReference type="NCBIfam" id="NF000941">
    <property type="entry name" value="PRK00094.1-3"/>
    <property type="match status" value="1"/>
</dbReference>
<accession>A0ABT3WXK3</accession>
<dbReference type="InterPro" id="IPR011128">
    <property type="entry name" value="G3P_DH_NAD-dep_N"/>
</dbReference>
<feature type="domain" description="Glycerol-3-phosphate dehydrogenase NAD-dependent C-terminal" evidence="13">
    <location>
        <begin position="181"/>
        <end position="322"/>
    </location>
</feature>
<dbReference type="Gene3D" id="1.10.1040.10">
    <property type="entry name" value="N-(1-d-carboxylethyl)-l-norvaline Dehydrogenase, domain 2"/>
    <property type="match status" value="1"/>
</dbReference>
<feature type="domain" description="Glycerol-3-phosphate dehydrogenase NAD-dependent N-terminal" evidence="12">
    <location>
        <begin position="3"/>
        <end position="161"/>
    </location>
</feature>
<comment type="catalytic activity">
    <reaction evidence="9 11">
        <text>sn-glycerol 3-phosphate + NADP(+) = dihydroxyacetone phosphate + NADPH + H(+)</text>
        <dbReference type="Rhea" id="RHEA:11096"/>
        <dbReference type="ChEBI" id="CHEBI:15378"/>
        <dbReference type="ChEBI" id="CHEBI:57597"/>
        <dbReference type="ChEBI" id="CHEBI:57642"/>
        <dbReference type="ChEBI" id="CHEBI:57783"/>
        <dbReference type="ChEBI" id="CHEBI:58349"/>
        <dbReference type="EC" id="1.1.1.94"/>
    </reaction>
</comment>
<evidence type="ECO:0000256" key="11">
    <source>
        <dbReference type="RuleBase" id="RU000439"/>
    </source>
</evidence>
<sequence>MEQVAVIGAGSFGTSLANVLADKGLQVDLYARREELVREINEQHTNRHYLPEVSIHPGVRASANLSDVLKGKKWVLIVTPSSAFRETLRAMRPHLDPEASVAHGTKGFDLETGQRMTQVMEDELPELDKSRFAVVSGPSHAEEVSQRIPTTVVVASRRQSTAEGFQDLLMTSYLRVYTNPDVIGTEVGGTLKNIIALGVGMCDGLGFGDNAKAALMTRGLTEISRLGVHLGASHLTFGGLSGVGDLIATCTSKHSRNWRAGYALGQGKPLDEVLEQMGMVVEGVRATKAAYQIAGEQGIDMPITKAIYHVLFEGLSPKAAVEELMTRRKVHEMEEVAEAVSLKWDLP</sequence>
<dbReference type="SUPFAM" id="SSF48179">
    <property type="entry name" value="6-phosphogluconate dehydrogenase C-terminal domain-like"/>
    <property type="match status" value="1"/>
</dbReference>
<evidence type="ECO:0000313" key="14">
    <source>
        <dbReference type="EMBL" id="MCX7568946.1"/>
    </source>
</evidence>
<feature type="binding site" evidence="9">
    <location>
        <position position="106"/>
    </location>
    <ligand>
        <name>sn-glycerol 3-phosphate</name>
        <dbReference type="ChEBI" id="CHEBI:57597"/>
    </ligand>
</feature>
<feature type="binding site" evidence="9">
    <location>
        <position position="141"/>
    </location>
    <ligand>
        <name>NADPH</name>
        <dbReference type="ChEBI" id="CHEBI:57783"/>
    </ligand>
</feature>
<dbReference type="Pfam" id="PF07479">
    <property type="entry name" value="NAD_Gly3P_dh_C"/>
    <property type="match status" value="1"/>
</dbReference>
<feature type="binding site" evidence="9">
    <location>
        <position position="11"/>
    </location>
    <ligand>
        <name>NADPH</name>
        <dbReference type="ChEBI" id="CHEBI:57783"/>
    </ligand>
</feature>
<keyword evidence="9" id="KW-0963">Cytoplasm</keyword>
<evidence type="ECO:0000313" key="15">
    <source>
        <dbReference type="Proteomes" id="UP001208017"/>
    </source>
</evidence>
<feature type="binding site" evidence="9">
    <location>
        <position position="139"/>
    </location>
    <ligand>
        <name>sn-glycerol 3-phosphate</name>
        <dbReference type="ChEBI" id="CHEBI:57597"/>
    </ligand>
</feature>
<feature type="binding site" evidence="9">
    <location>
        <position position="33"/>
    </location>
    <ligand>
        <name>NADPH</name>
        <dbReference type="ChEBI" id="CHEBI:57783"/>
    </ligand>
</feature>
<dbReference type="Proteomes" id="UP001208017">
    <property type="component" value="Unassembled WGS sequence"/>
</dbReference>
<proteinExistence type="inferred from homology"/>
<comment type="caution">
    <text evidence="14">The sequence shown here is derived from an EMBL/GenBank/DDBJ whole genome shotgun (WGS) entry which is preliminary data.</text>
</comment>
<feature type="active site" description="Proton acceptor" evidence="9">
    <location>
        <position position="192"/>
    </location>
</feature>
<gene>
    <name evidence="9" type="primary">gpsA</name>
    <name evidence="14" type="ORF">OS242_03090</name>
</gene>
<feature type="binding site" evidence="9">
    <location>
        <position position="137"/>
    </location>
    <ligand>
        <name>sn-glycerol 3-phosphate</name>
        <dbReference type="ChEBI" id="CHEBI:57597"/>
    </ligand>
</feature>
<dbReference type="EMBL" id="JAPMLT010000001">
    <property type="protein sequence ID" value="MCX7568946.1"/>
    <property type="molecule type" value="Genomic_DNA"/>
</dbReference>
<evidence type="ECO:0000259" key="12">
    <source>
        <dbReference type="Pfam" id="PF01210"/>
    </source>
</evidence>
<protein>
    <recommendedName>
        <fullName evidence="9">Glycerol-3-phosphate dehydrogenase [NAD(P)+]</fullName>
        <ecNumber evidence="9">1.1.1.94</ecNumber>
    </recommendedName>
    <alternativeName>
        <fullName evidence="9">NAD(P)(+)-dependent glycerol-3-phosphate dehydrogenase</fullName>
    </alternativeName>
    <alternativeName>
        <fullName evidence="9">NAD(P)H-dependent dihydroxyacetone-phosphate reductase</fullName>
    </alternativeName>
</protein>
<dbReference type="Gene3D" id="3.40.50.720">
    <property type="entry name" value="NAD(P)-binding Rossmann-like Domain"/>
    <property type="match status" value="1"/>
</dbReference>
<dbReference type="PIRSF" id="PIRSF000114">
    <property type="entry name" value="Glycerol-3-P_dh"/>
    <property type="match status" value="1"/>
</dbReference>
<evidence type="ECO:0000259" key="13">
    <source>
        <dbReference type="Pfam" id="PF07479"/>
    </source>
</evidence>
<dbReference type="InterPro" id="IPR006168">
    <property type="entry name" value="G3P_DH_NAD-dep"/>
</dbReference>
<evidence type="ECO:0000256" key="10">
    <source>
        <dbReference type="RuleBase" id="RU000437"/>
    </source>
</evidence>
<evidence type="ECO:0000256" key="1">
    <source>
        <dbReference type="ARBA" id="ARBA00011009"/>
    </source>
</evidence>
<name>A0ABT3WXK3_9BACL</name>
<keyword evidence="15" id="KW-1185">Reference proteome</keyword>
<feature type="binding site" evidence="9">
    <location>
        <position position="255"/>
    </location>
    <ligand>
        <name>sn-glycerol 3-phosphate</name>
        <dbReference type="ChEBI" id="CHEBI:57597"/>
    </ligand>
</feature>
<evidence type="ECO:0000256" key="6">
    <source>
        <dbReference type="ARBA" id="ARBA00023098"/>
    </source>
</evidence>
<evidence type="ECO:0000256" key="2">
    <source>
        <dbReference type="ARBA" id="ARBA00022516"/>
    </source>
</evidence>
<feature type="binding site" evidence="9">
    <location>
        <position position="192"/>
    </location>
    <ligand>
        <name>sn-glycerol 3-phosphate</name>
        <dbReference type="ChEBI" id="CHEBI:57597"/>
    </ligand>
</feature>
<dbReference type="InterPro" id="IPR013328">
    <property type="entry name" value="6PGD_dom2"/>
</dbReference>
<dbReference type="NCBIfam" id="NF000942">
    <property type="entry name" value="PRK00094.1-4"/>
    <property type="match status" value="1"/>
</dbReference>
<dbReference type="EC" id="1.1.1.94" evidence="9"/>
<dbReference type="NCBIfam" id="NF000940">
    <property type="entry name" value="PRK00094.1-2"/>
    <property type="match status" value="1"/>
</dbReference>
<feature type="binding site" evidence="9">
    <location>
        <position position="245"/>
    </location>
    <ligand>
        <name>sn-glycerol 3-phosphate</name>
        <dbReference type="ChEBI" id="CHEBI:57597"/>
    </ligand>
</feature>
<comment type="similarity">
    <text evidence="1 9 10">Belongs to the NAD-dependent glycerol-3-phosphate dehydrogenase family.</text>
</comment>
<keyword evidence="9" id="KW-0547">Nucleotide-binding</keyword>
<dbReference type="PANTHER" id="PTHR11728">
    <property type="entry name" value="GLYCEROL-3-PHOSPHATE DEHYDROGENASE"/>
    <property type="match status" value="1"/>
</dbReference>